<dbReference type="InterPro" id="IPR004838">
    <property type="entry name" value="NHTrfase_class1_PyrdxlP-BS"/>
</dbReference>
<evidence type="ECO:0000256" key="3">
    <source>
        <dbReference type="ARBA" id="ARBA00022576"/>
    </source>
</evidence>
<dbReference type="CDD" id="cd00609">
    <property type="entry name" value="AAT_like"/>
    <property type="match status" value="1"/>
</dbReference>
<comment type="similarity">
    <text evidence="2 6">Belongs to the class-I pyridoxal-phosphate-dependent aminotransferase family.</text>
</comment>
<dbReference type="GO" id="GO:0008483">
    <property type="term" value="F:transaminase activity"/>
    <property type="evidence" value="ECO:0007669"/>
    <property type="project" value="UniProtKB-KW"/>
</dbReference>
<sequence length="385" mass="43351">MQLPLNKFASQLQVSGIRAISNRIPEIDDVINLTVGQPDFKVPTSVKDAMKQAIDRNFTTYSHNAGLLELRKVVQFYYKNRFSSNFNTNEILITNGASEALDTTLRGILEQGDEVLIPSPVYAGYVPLIELLGAKPIYIDTTQSGLKITPELVKSHITDKTKAILLNYPNNPTGITLNQYEVESLVNVFKDYPIYVVSDEIYAENTFGQQHTSFASYDAIKDQCILLGGLSKSHSMTGLRIGFLLGPEYVMKQLTFVHAYNCICANVPSQYAAIEALTNAVDSPKEMNSAYIERRDYIYKRLIDMGFILNEKPQGAFYIFPKISQFGISDYEFCMKALEDYHVAIVPGSAFTHIGEGYIRISYAYNIKALEEGLNRLERMIQELF</sequence>
<keyword evidence="5" id="KW-0663">Pyridoxal phosphate</keyword>
<dbReference type="EMBL" id="JAGXBM010000001">
    <property type="protein sequence ID" value="MBS3696199.1"/>
    <property type="molecule type" value="Genomic_DNA"/>
</dbReference>
<dbReference type="PANTHER" id="PTHR46383:SF4">
    <property type="entry name" value="AMINOTRANSFERASE"/>
    <property type="match status" value="1"/>
</dbReference>
<dbReference type="InterPro" id="IPR050596">
    <property type="entry name" value="AspAT/PAT-like"/>
</dbReference>
<dbReference type="InterPro" id="IPR015421">
    <property type="entry name" value="PyrdxlP-dep_Trfase_major"/>
</dbReference>
<dbReference type="Pfam" id="PF00155">
    <property type="entry name" value="Aminotran_1_2"/>
    <property type="match status" value="1"/>
</dbReference>
<dbReference type="InterPro" id="IPR004839">
    <property type="entry name" value="Aminotransferase_I/II_large"/>
</dbReference>
<dbReference type="EC" id="2.6.1.-" evidence="6"/>
<keyword evidence="9" id="KW-1185">Reference proteome</keyword>
<dbReference type="InterPro" id="IPR015422">
    <property type="entry name" value="PyrdxlP-dep_Trfase_small"/>
</dbReference>
<evidence type="ECO:0000259" key="7">
    <source>
        <dbReference type="Pfam" id="PF00155"/>
    </source>
</evidence>
<keyword evidence="3 6" id="KW-0032">Aminotransferase</keyword>
<dbReference type="PANTHER" id="PTHR46383">
    <property type="entry name" value="ASPARTATE AMINOTRANSFERASE"/>
    <property type="match status" value="1"/>
</dbReference>
<dbReference type="RefSeq" id="WP_115337631.1">
    <property type="nucleotide sequence ID" value="NZ_JAAQPD010000012.1"/>
</dbReference>
<evidence type="ECO:0000256" key="1">
    <source>
        <dbReference type="ARBA" id="ARBA00001933"/>
    </source>
</evidence>
<dbReference type="InterPro" id="IPR015424">
    <property type="entry name" value="PyrdxlP-dep_Trfase"/>
</dbReference>
<protein>
    <recommendedName>
        <fullName evidence="6">Aminotransferase</fullName>
        <ecNumber evidence="6">2.6.1.-</ecNumber>
    </recommendedName>
</protein>
<comment type="caution">
    <text evidence="8">The sequence shown here is derived from an EMBL/GenBank/DDBJ whole genome shotgun (WGS) entry which is preliminary data.</text>
</comment>
<reference evidence="8 9" key="1">
    <citation type="submission" date="2021-05" db="EMBL/GenBank/DDBJ databases">
        <title>Staphylococcus fleurettii isolated from lake water in First Nation community in Manitoba, Canada.</title>
        <authorList>
            <person name="Bashar S."/>
            <person name="Murdock A."/>
            <person name="Patidar R."/>
            <person name="Golding G."/>
            <person name="Farenhorst A."/>
            <person name="Kumar A."/>
        </authorList>
    </citation>
    <scope>NUCLEOTIDE SEQUENCE [LARGE SCALE GENOMIC DNA]</scope>
    <source>
        <strain evidence="8 9">SF002</strain>
    </source>
</reference>
<comment type="cofactor">
    <cofactor evidence="1 6">
        <name>pyridoxal 5'-phosphate</name>
        <dbReference type="ChEBI" id="CHEBI:597326"/>
    </cofactor>
</comment>
<keyword evidence="4 6" id="KW-0808">Transferase</keyword>
<proteinExistence type="inferred from homology"/>
<evidence type="ECO:0000256" key="2">
    <source>
        <dbReference type="ARBA" id="ARBA00007441"/>
    </source>
</evidence>
<evidence type="ECO:0000313" key="9">
    <source>
        <dbReference type="Proteomes" id="UP000681586"/>
    </source>
</evidence>
<dbReference type="Gene3D" id="3.90.1150.10">
    <property type="entry name" value="Aspartate Aminotransferase, domain 1"/>
    <property type="match status" value="1"/>
</dbReference>
<organism evidence="8 9">
    <name type="scientific">Mammaliicoccus fleurettii</name>
    <dbReference type="NCBI Taxonomy" id="150056"/>
    <lineage>
        <taxon>Bacteria</taxon>
        <taxon>Bacillati</taxon>
        <taxon>Bacillota</taxon>
        <taxon>Bacilli</taxon>
        <taxon>Bacillales</taxon>
        <taxon>Staphylococcaceae</taxon>
        <taxon>Mammaliicoccus</taxon>
    </lineage>
</organism>
<dbReference type="PROSITE" id="PS00105">
    <property type="entry name" value="AA_TRANSFER_CLASS_1"/>
    <property type="match status" value="1"/>
</dbReference>
<evidence type="ECO:0000256" key="4">
    <source>
        <dbReference type="ARBA" id="ARBA00022679"/>
    </source>
</evidence>
<name>A0ABS5MK05_9STAP</name>
<feature type="domain" description="Aminotransferase class I/classII large" evidence="7">
    <location>
        <begin position="29"/>
        <end position="377"/>
    </location>
</feature>
<dbReference type="SUPFAM" id="SSF53383">
    <property type="entry name" value="PLP-dependent transferases"/>
    <property type="match status" value="1"/>
</dbReference>
<evidence type="ECO:0000313" key="8">
    <source>
        <dbReference type="EMBL" id="MBS3696199.1"/>
    </source>
</evidence>
<dbReference type="Proteomes" id="UP000681586">
    <property type="component" value="Unassembled WGS sequence"/>
</dbReference>
<accession>A0ABS5MK05</accession>
<gene>
    <name evidence="8" type="ORF">JJQ58_01720</name>
</gene>
<dbReference type="Gene3D" id="3.40.640.10">
    <property type="entry name" value="Type I PLP-dependent aspartate aminotransferase-like (Major domain)"/>
    <property type="match status" value="1"/>
</dbReference>
<evidence type="ECO:0000256" key="5">
    <source>
        <dbReference type="ARBA" id="ARBA00022898"/>
    </source>
</evidence>
<evidence type="ECO:0000256" key="6">
    <source>
        <dbReference type="RuleBase" id="RU000481"/>
    </source>
</evidence>